<sequence>MKHLGPACFLQAGFFRFLKGVGHFRPAPCLALRGAWREKIASLNAPGYDAARREDGPMLVRGRFQFSLGSLLALLTLSALAAGGIALMPAFWAETLLLASLAAGLVIVLQQTNPLLFYLRYLNPVLALLVLVICVYAGTVDEGQYKGLFQEPIGSYFAGKGLFCALAICLLGKILEVLLRLASRLPAPEESGR</sequence>
<accession>A0A518DMW5</accession>
<feature type="transmembrane region" description="Helical" evidence="1">
    <location>
        <begin position="66"/>
        <end position="85"/>
    </location>
</feature>
<evidence type="ECO:0000313" key="3">
    <source>
        <dbReference type="Proteomes" id="UP000317648"/>
    </source>
</evidence>
<keyword evidence="1" id="KW-0812">Transmembrane</keyword>
<evidence type="ECO:0000313" key="2">
    <source>
        <dbReference type="EMBL" id="QDU93161.1"/>
    </source>
</evidence>
<proteinExistence type="predicted"/>
<dbReference type="AlphaFoldDB" id="A0A518DMW5"/>
<keyword evidence="1" id="KW-0472">Membrane</keyword>
<dbReference type="Proteomes" id="UP000317648">
    <property type="component" value="Chromosome"/>
</dbReference>
<keyword evidence="1" id="KW-1133">Transmembrane helix</keyword>
<evidence type="ECO:0000256" key="1">
    <source>
        <dbReference type="SAM" id="Phobius"/>
    </source>
</evidence>
<gene>
    <name evidence="2" type="ORF">Pla8534_09400</name>
</gene>
<protein>
    <submittedName>
        <fullName evidence="2">Uncharacterized protein</fullName>
    </submittedName>
</protein>
<dbReference type="EMBL" id="CP036433">
    <property type="protein sequence ID" value="QDU93161.1"/>
    <property type="molecule type" value="Genomic_DNA"/>
</dbReference>
<feature type="transmembrane region" description="Helical" evidence="1">
    <location>
        <begin position="121"/>
        <end position="138"/>
    </location>
</feature>
<feature type="transmembrane region" description="Helical" evidence="1">
    <location>
        <begin position="153"/>
        <end position="175"/>
    </location>
</feature>
<feature type="transmembrane region" description="Helical" evidence="1">
    <location>
        <begin position="91"/>
        <end position="109"/>
    </location>
</feature>
<name>A0A518DMW5_9BACT</name>
<organism evidence="2 3">
    <name type="scientific">Lignipirellula cremea</name>
    <dbReference type="NCBI Taxonomy" id="2528010"/>
    <lineage>
        <taxon>Bacteria</taxon>
        <taxon>Pseudomonadati</taxon>
        <taxon>Planctomycetota</taxon>
        <taxon>Planctomycetia</taxon>
        <taxon>Pirellulales</taxon>
        <taxon>Pirellulaceae</taxon>
        <taxon>Lignipirellula</taxon>
    </lineage>
</organism>
<dbReference type="KEGG" id="lcre:Pla8534_09400"/>
<reference evidence="2 3" key="1">
    <citation type="submission" date="2019-02" db="EMBL/GenBank/DDBJ databases">
        <title>Deep-cultivation of Planctomycetes and their phenomic and genomic characterization uncovers novel biology.</title>
        <authorList>
            <person name="Wiegand S."/>
            <person name="Jogler M."/>
            <person name="Boedeker C."/>
            <person name="Pinto D."/>
            <person name="Vollmers J."/>
            <person name="Rivas-Marin E."/>
            <person name="Kohn T."/>
            <person name="Peeters S.H."/>
            <person name="Heuer A."/>
            <person name="Rast P."/>
            <person name="Oberbeckmann S."/>
            <person name="Bunk B."/>
            <person name="Jeske O."/>
            <person name="Meyerdierks A."/>
            <person name="Storesund J.E."/>
            <person name="Kallscheuer N."/>
            <person name="Luecker S."/>
            <person name="Lage O.M."/>
            <person name="Pohl T."/>
            <person name="Merkel B.J."/>
            <person name="Hornburger P."/>
            <person name="Mueller R.-W."/>
            <person name="Bruemmer F."/>
            <person name="Labrenz M."/>
            <person name="Spormann A.M."/>
            <person name="Op den Camp H."/>
            <person name="Overmann J."/>
            <person name="Amann R."/>
            <person name="Jetten M.S.M."/>
            <person name="Mascher T."/>
            <person name="Medema M.H."/>
            <person name="Devos D.P."/>
            <person name="Kaster A.-K."/>
            <person name="Ovreas L."/>
            <person name="Rohde M."/>
            <person name="Galperin M.Y."/>
            <person name="Jogler C."/>
        </authorList>
    </citation>
    <scope>NUCLEOTIDE SEQUENCE [LARGE SCALE GENOMIC DNA]</scope>
    <source>
        <strain evidence="2 3">Pla85_3_4</strain>
    </source>
</reference>
<keyword evidence="3" id="KW-1185">Reference proteome</keyword>